<gene>
    <name evidence="2" type="ORF">SAMN05421749_102131</name>
</gene>
<feature type="signal peptide" evidence="1">
    <location>
        <begin position="1"/>
        <end position="26"/>
    </location>
</feature>
<keyword evidence="1" id="KW-0732">Signal</keyword>
<evidence type="ECO:0008006" key="4">
    <source>
        <dbReference type="Google" id="ProtNLM"/>
    </source>
</evidence>
<evidence type="ECO:0000313" key="2">
    <source>
        <dbReference type="EMBL" id="SDB92377.1"/>
    </source>
</evidence>
<protein>
    <recommendedName>
        <fullName evidence="4">SnoaL-like domain-containing protein</fullName>
    </recommendedName>
</protein>
<accession>A0A1G6HDI6</accession>
<proteinExistence type="predicted"/>
<dbReference type="AlphaFoldDB" id="A0A1G6HDI6"/>
<evidence type="ECO:0000313" key="3">
    <source>
        <dbReference type="Proteomes" id="UP000242317"/>
    </source>
</evidence>
<organism evidence="2 3">
    <name type="scientific">Acinetobacter marinus</name>
    <dbReference type="NCBI Taxonomy" id="281375"/>
    <lineage>
        <taxon>Bacteria</taxon>
        <taxon>Pseudomonadati</taxon>
        <taxon>Pseudomonadota</taxon>
        <taxon>Gammaproteobacteria</taxon>
        <taxon>Moraxellales</taxon>
        <taxon>Moraxellaceae</taxon>
        <taxon>Acinetobacter</taxon>
    </lineage>
</organism>
<sequence>MANMKQGIKRLCCVMVWVMAIQLSHADEQLRCSKDMAKIKNIYAVKKDIFDHQQFEDLQNHLNQYDYTRLFQKNHPKQTYYLDAWIPSDQATADLKSAFDDKMETTYAVHQPFANFILNDQELCLITLDISFTSDEVTTTLKNLTDIWVRKTDSDRWYFFEYHEAISPEDFQEFFPDFPENIIFPMTETDITTLEN</sequence>
<keyword evidence="3" id="KW-1185">Reference proteome</keyword>
<dbReference type="Proteomes" id="UP000242317">
    <property type="component" value="Unassembled WGS sequence"/>
</dbReference>
<name>A0A1G6HDI6_9GAMM</name>
<dbReference type="EMBL" id="FMYK01000002">
    <property type="protein sequence ID" value="SDB92377.1"/>
    <property type="molecule type" value="Genomic_DNA"/>
</dbReference>
<evidence type="ECO:0000256" key="1">
    <source>
        <dbReference type="SAM" id="SignalP"/>
    </source>
</evidence>
<dbReference type="RefSeq" id="WP_143005177.1">
    <property type="nucleotide sequence ID" value="NZ_FMYK01000002.1"/>
</dbReference>
<feature type="chain" id="PRO_5017453622" description="SnoaL-like domain-containing protein" evidence="1">
    <location>
        <begin position="27"/>
        <end position="196"/>
    </location>
</feature>
<reference evidence="3" key="1">
    <citation type="submission" date="2016-09" db="EMBL/GenBank/DDBJ databases">
        <authorList>
            <person name="Varghese N."/>
            <person name="Submissions S."/>
        </authorList>
    </citation>
    <scope>NUCLEOTIDE SEQUENCE [LARGE SCALE GENOMIC DNA]</scope>
    <source>
        <strain evidence="3">ANC 3699</strain>
    </source>
</reference>